<feature type="region of interest" description="Disordered" evidence="1">
    <location>
        <begin position="1"/>
        <end position="28"/>
    </location>
</feature>
<dbReference type="GO" id="GO:0000149">
    <property type="term" value="F:SNARE binding"/>
    <property type="evidence" value="ECO:0007669"/>
    <property type="project" value="TreeGrafter"/>
</dbReference>
<reference evidence="2 3" key="1">
    <citation type="journal article" date="2017" name="PLoS Biol.">
        <title>The sea cucumber genome provides insights into morphological evolution and visceral regeneration.</title>
        <authorList>
            <person name="Zhang X."/>
            <person name="Sun L."/>
            <person name="Yuan J."/>
            <person name="Sun Y."/>
            <person name="Gao Y."/>
            <person name="Zhang L."/>
            <person name="Li S."/>
            <person name="Dai H."/>
            <person name="Hamel J.F."/>
            <person name="Liu C."/>
            <person name="Yu Y."/>
            <person name="Liu S."/>
            <person name="Lin W."/>
            <person name="Guo K."/>
            <person name="Jin S."/>
            <person name="Xu P."/>
            <person name="Storey K.B."/>
            <person name="Huan P."/>
            <person name="Zhang T."/>
            <person name="Zhou Y."/>
            <person name="Zhang J."/>
            <person name="Lin C."/>
            <person name="Li X."/>
            <person name="Xing L."/>
            <person name="Huo D."/>
            <person name="Sun M."/>
            <person name="Wang L."/>
            <person name="Mercier A."/>
            <person name="Li F."/>
            <person name="Yang H."/>
            <person name="Xiang J."/>
        </authorList>
    </citation>
    <scope>NUCLEOTIDE SEQUENCE [LARGE SCALE GENOMIC DNA]</scope>
    <source>
        <strain evidence="2">Shaxun</strain>
        <tissue evidence="2">Muscle</tissue>
    </source>
</reference>
<comment type="caution">
    <text evidence="2">The sequence shown here is derived from an EMBL/GenBank/DDBJ whole genome shotgun (WGS) entry which is preliminary data.</text>
</comment>
<keyword evidence="3" id="KW-1185">Reference proteome</keyword>
<protein>
    <submittedName>
        <fullName evidence="2">Putative neuroblastoma-amplified sequence-like</fullName>
    </submittedName>
</protein>
<evidence type="ECO:0000313" key="2">
    <source>
        <dbReference type="EMBL" id="PIK59424.1"/>
    </source>
</evidence>
<name>A0A2G8LGN9_STIJA</name>
<dbReference type="PANTHER" id="PTHR15922">
    <property type="entry name" value="NEUROBLASTOMA-AMPLIFIED SEQUENCE"/>
    <property type="match status" value="1"/>
</dbReference>
<sequence>MNVKETLGRITDDIKRNSTSEEGSKQSPAMDVLRKVVESVKRHIDKGWKPQIFKMKKSRFSLFQDLLSSAISFNHLVTLSKLLQQWPGFQSLRDQTVDCNPWMMLLESMTQDSDFKSQVAIFLEIIGLKECNIHLNQEDVEKIYQILSSLELLAGWKVILLCGQDSLYQQIVLDLKNVTEVSICDTQLLELIISRKLSCRIVETVFYPHLVEHILQMRTKRANQRSPEQRNELNQNGYQVEGAALLLQFRGIHPMFHTLDAAFSVVSKWFPKR</sequence>
<dbReference type="OrthoDB" id="19988at2759"/>
<accession>A0A2G8LGN9</accession>
<organism evidence="2 3">
    <name type="scientific">Stichopus japonicus</name>
    <name type="common">Sea cucumber</name>
    <dbReference type="NCBI Taxonomy" id="307972"/>
    <lineage>
        <taxon>Eukaryota</taxon>
        <taxon>Metazoa</taxon>
        <taxon>Echinodermata</taxon>
        <taxon>Eleutherozoa</taxon>
        <taxon>Echinozoa</taxon>
        <taxon>Holothuroidea</taxon>
        <taxon>Aspidochirotacea</taxon>
        <taxon>Aspidochirotida</taxon>
        <taxon>Stichopodidae</taxon>
        <taxon>Apostichopus</taxon>
    </lineage>
</organism>
<evidence type="ECO:0000313" key="3">
    <source>
        <dbReference type="Proteomes" id="UP000230750"/>
    </source>
</evidence>
<gene>
    <name evidence="2" type="ORF">BSL78_03637</name>
</gene>
<evidence type="ECO:0000256" key="1">
    <source>
        <dbReference type="SAM" id="MobiDB-lite"/>
    </source>
</evidence>
<dbReference type="AlphaFoldDB" id="A0A2G8LGN9"/>
<dbReference type="GO" id="GO:0070939">
    <property type="term" value="C:Dsl1/NZR complex"/>
    <property type="evidence" value="ECO:0007669"/>
    <property type="project" value="TreeGrafter"/>
</dbReference>
<dbReference type="STRING" id="307972.A0A2G8LGN9"/>
<dbReference type="EMBL" id="MRZV01000083">
    <property type="protein sequence ID" value="PIK59424.1"/>
    <property type="molecule type" value="Genomic_DNA"/>
</dbReference>
<dbReference type="Proteomes" id="UP000230750">
    <property type="component" value="Unassembled WGS sequence"/>
</dbReference>
<feature type="compositionally biased region" description="Basic and acidic residues" evidence="1">
    <location>
        <begin position="1"/>
        <end position="24"/>
    </location>
</feature>
<dbReference type="GO" id="GO:0006890">
    <property type="term" value="P:retrograde vesicle-mediated transport, Golgi to endoplasmic reticulum"/>
    <property type="evidence" value="ECO:0007669"/>
    <property type="project" value="TreeGrafter"/>
</dbReference>
<proteinExistence type="predicted"/>
<dbReference type="PANTHER" id="PTHR15922:SF2">
    <property type="entry name" value="NBAS SUBUNIT OF NRZ TETHERING COMPLEX"/>
    <property type="match status" value="1"/>
</dbReference>